<evidence type="ECO:0000313" key="5">
    <source>
        <dbReference type="EMBL" id="TFB13384.1"/>
    </source>
</evidence>
<name>A0A4Y8IIF4_9BACI</name>
<dbReference type="SMART" id="SM00028">
    <property type="entry name" value="TPR"/>
    <property type="match status" value="4"/>
</dbReference>
<dbReference type="Pfam" id="PF13181">
    <property type="entry name" value="TPR_8"/>
    <property type="match status" value="1"/>
</dbReference>
<dbReference type="SUPFAM" id="SSF48452">
    <property type="entry name" value="TPR-like"/>
    <property type="match status" value="4"/>
</dbReference>
<evidence type="ECO:0000256" key="2">
    <source>
        <dbReference type="ARBA" id="ARBA00023163"/>
    </source>
</evidence>
<dbReference type="InterPro" id="IPR051677">
    <property type="entry name" value="AfsR-DnrI-RedD_regulator"/>
</dbReference>
<dbReference type="InterPro" id="IPR011990">
    <property type="entry name" value="TPR-like_helical_dom_sf"/>
</dbReference>
<feature type="repeat" description="TPR" evidence="3">
    <location>
        <begin position="417"/>
        <end position="450"/>
    </location>
</feature>
<keyword evidence="2" id="KW-0804">Transcription</keyword>
<dbReference type="Proteomes" id="UP000297975">
    <property type="component" value="Unassembled WGS sequence"/>
</dbReference>
<dbReference type="PANTHER" id="PTHR35807:SF2">
    <property type="entry name" value="TRANSCRIPTIONAL ACTIVATOR DOMAIN"/>
    <property type="match status" value="1"/>
</dbReference>
<sequence>MMQSVPMLESQFKPPVVKDQFVQRVELHKKLQLIPSYPVTLIYSSAGYGKSVGLSSFVQYSKIPVSWLSLTEYDTDFVPFITKLVHAIKKIYPHFDENILQKIGQLNHIVREQEVWTFITLIINELGESSDKFILVLDDAHHFMTSHNINKFVQLFLEHLPSCIHFVLSSRFKPRWSIISKLKIKGNLLEISQKDLELTTEEVGHLIQDIHEIDIDEERIKQIHDLTEGWPIACGMFVQQLKTGGNLEQLLKQEVQSLDELFQYMVTEILSKQPSIIQKFLEQTSILETISAEASDYILKFNSSYQMLEDLFNQHLFIQKIDLSQYQYHSLFKTFLENRLKQTNPEEYYYLHSEAAYYYEEHSDLDKAIHHRLKIQQHDLAAILLADYGREMIQEGKLERLEYYLNQIPDYKKDHQQVLWFDQGEIYRYRSKYESAEECYDRAISLSNNMNDYYVLSMAYEGKARIYLDTIRPDQADHILRKAIDYREKLDVKNEEKARLYHMLGENLLNLGYAKKAELWLDKAKALNLPIDETNLEARIYLRTGRLFQARQFLIDKKENFPNYELEHLPQSYRETDILLSIIESFLGHAEEGKIFAERGLQLGIENESAFIEACGWMRMGHAVQLLKRYDADLAVQCYENALSLMDQLNISRLKAEPYMGLCMLYGINGEYEKAYHAGQLGLKETELVQDLWLSAIIKLCISVASVHCKRYDFALKTLNETRDHFKACEDDYGLMLVSFWKAFLGFEMKDDELFDGEIEEFIRRLQTGSYDFFLKKRTYFGPTNMQIIAPLLHQAQKRGVYETYVTRMIHELGFGNLEKHPGYTIRLNALGEFKLSVGNEPVNDSDWSRVKSKELLELLITYRHTTMTKEEIFEHLWADLDESSANKNFKVTLNGLLKILEPHRKAREESFFIQRSGSAYRLSTYSGYELDINEFEEFIQAGLEEENPEKSKELLIRALKLYHGDYLANHRTVDWLIHERERLQVLFLRGAEKLAQVSVRLEDYYTCINWCEEIISKDRTWEEAYRLLMYCYYQQNNRPQAIKWYQRCVEVLEEELKIEPMNTTKEMYELVMREY</sequence>
<dbReference type="GO" id="GO:0006355">
    <property type="term" value="P:regulation of DNA-templated transcription"/>
    <property type="evidence" value="ECO:0007669"/>
    <property type="project" value="InterPro"/>
</dbReference>
<keyword evidence="3" id="KW-0802">TPR repeat</keyword>
<comment type="caution">
    <text evidence="5">The sequence shown here is derived from an EMBL/GenBank/DDBJ whole genome shotgun (WGS) entry which is preliminary data.</text>
</comment>
<keyword evidence="6" id="KW-1185">Reference proteome</keyword>
<dbReference type="PANTHER" id="PTHR35807">
    <property type="entry name" value="TRANSCRIPTIONAL REGULATOR REDD-RELATED"/>
    <property type="match status" value="1"/>
</dbReference>
<dbReference type="GO" id="GO:0003677">
    <property type="term" value="F:DNA binding"/>
    <property type="evidence" value="ECO:0007669"/>
    <property type="project" value="InterPro"/>
</dbReference>
<gene>
    <name evidence="5" type="ORF">E3U55_16210</name>
</gene>
<dbReference type="SMART" id="SM01043">
    <property type="entry name" value="BTAD"/>
    <property type="match status" value="1"/>
</dbReference>
<evidence type="ECO:0000256" key="1">
    <source>
        <dbReference type="ARBA" id="ARBA00023015"/>
    </source>
</evidence>
<dbReference type="PROSITE" id="PS50005">
    <property type="entry name" value="TPR"/>
    <property type="match status" value="2"/>
</dbReference>
<protein>
    <submittedName>
        <fullName evidence="5">Transcriptional regulator</fullName>
    </submittedName>
</protein>
<evidence type="ECO:0000259" key="4">
    <source>
        <dbReference type="SMART" id="SM01043"/>
    </source>
</evidence>
<dbReference type="OrthoDB" id="1137593at2"/>
<dbReference type="InterPro" id="IPR059106">
    <property type="entry name" value="WHD_MalT"/>
</dbReference>
<feature type="domain" description="Bacterial transcriptional activator" evidence="4">
    <location>
        <begin position="931"/>
        <end position="1073"/>
    </location>
</feature>
<dbReference type="InterPro" id="IPR016032">
    <property type="entry name" value="Sig_transdc_resp-reg_C-effctor"/>
</dbReference>
<dbReference type="InterPro" id="IPR005158">
    <property type="entry name" value="BTAD"/>
</dbReference>
<accession>A0A4Y8IIF4</accession>
<dbReference type="Gene3D" id="3.40.50.300">
    <property type="entry name" value="P-loop containing nucleotide triphosphate hydrolases"/>
    <property type="match status" value="1"/>
</dbReference>
<dbReference type="Gene3D" id="1.25.40.10">
    <property type="entry name" value="Tetratricopeptide repeat domain"/>
    <property type="match status" value="3"/>
</dbReference>
<proteinExistence type="predicted"/>
<dbReference type="Gene3D" id="1.10.10.10">
    <property type="entry name" value="Winged helix-like DNA-binding domain superfamily/Winged helix DNA-binding domain"/>
    <property type="match status" value="1"/>
</dbReference>
<dbReference type="RefSeq" id="WP_134341525.1">
    <property type="nucleotide sequence ID" value="NZ_SOPW01000026.1"/>
</dbReference>
<dbReference type="SUPFAM" id="SSF46894">
    <property type="entry name" value="C-terminal effector domain of the bipartite response regulators"/>
    <property type="match status" value="1"/>
</dbReference>
<keyword evidence="1" id="KW-0805">Transcription regulation</keyword>
<dbReference type="SUPFAM" id="SSF52540">
    <property type="entry name" value="P-loop containing nucleoside triphosphate hydrolases"/>
    <property type="match status" value="1"/>
</dbReference>
<evidence type="ECO:0000256" key="3">
    <source>
        <dbReference type="PROSITE-ProRule" id="PRU00339"/>
    </source>
</evidence>
<dbReference type="AlphaFoldDB" id="A0A4Y8IIF4"/>
<dbReference type="Pfam" id="PF25873">
    <property type="entry name" value="WHD_MalT"/>
    <property type="match status" value="1"/>
</dbReference>
<dbReference type="Pfam" id="PF03704">
    <property type="entry name" value="BTAD"/>
    <property type="match status" value="1"/>
</dbReference>
<reference evidence="5 6" key="1">
    <citation type="submission" date="2019-03" db="EMBL/GenBank/DDBJ databases">
        <authorList>
            <person name="He R.-H."/>
        </authorList>
    </citation>
    <scope>NUCLEOTIDE SEQUENCE [LARGE SCALE GENOMIC DNA]</scope>
    <source>
        <strain evidence="6">SH 714</strain>
    </source>
</reference>
<organism evidence="5 6">
    <name type="scientific">Filobacillus milosensis</name>
    <dbReference type="NCBI Taxonomy" id="94137"/>
    <lineage>
        <taxon>Bacteria</taxon>
        <taxon>Bacillati</taxon>
        <taxon>Bacillota</taxon>
        <taxon>Bacilli</taxon>
        <taxon>Bacillales</taxon>
        <taxon>Bacillaceae</taxon>
        <taxon>Filobacillus</taxon>
    </lineage>
</organism>
<evidence type="ECO:0000313" key="6">
    <source>
        <dbReference type="Proteomes" id="UP000297975"/>
    </source>
</evidence>
<dbReference type="InterPro" id="IPR036388">
    <property type="entry name" value="WH-like_DNA-bd_sf"/>
</dbReference>
<dbReference type="InterPro" id="IPR027417">
    <property type="entry name" value="P-loop_NTPase"/>
</dbReference>
<dbReference type="EMBL" id="SOPW01000026">
    <property type="protein sequence ID" value="TFB13384.1"/>
    <property type="molecule type" value="Genomic_DNA"/>
</dbReference>
<dbReference type="InterPro" id="IPR019734">
    <property type="entry name" value="TPR_rpt"/>
</dbReference>
<feature type="repeat" description="TPR" evidence="3">
    <location>
        <begin position="1023"/>
        <end position="1056"/>
    </location>
</feature>